<reference evidence="1" key="1">
    <citation type="submission" date="2015-06" db="UniProtKB">
        <authorList>
            <consortium name="EnsemblPlants"/>
        </authorList>
    </citation>
    <scope>IDENTIFICATION</scope>
</reference>
<dbReference type="AlphaFoldDB" id="N1QRZ8"/>
<accession>N1QRZ8</accession>
<organism evidence="1">
    <name type="scientific">Aegilops tauschii</name>
    <name type="common">Tausch's goatgrass</name>
    <name type="synonym">Aegilops squarrosa</name>
    <dbReference type="NCBI Taxonomy" id="37682"/>
    <lineage>
        <taxon>Eukaryota</taxon>
        <taxon>Viridiplantae</taxon>
        <taxon>Streptophyta</taxon>
        <taxon>Embryophyta</taxon>
        <taxon>Tracheophyta</taxon>
        <taxon>Spermatophyta</taxon>
        <taxon>Magnoliopsida</taxon>
        <taxon>Liliopsida</taxon>
        <taxon>Poales</taxon>
        <taxon>Poaceae</taxon>
        <taxon>BOP clade</taxon>
        <taxon>Pooideae</taxon>
        <taxon>Triticodae</taxon>
        <taxon>Triticeae</taxon>
        <taxon>Triticinae</taxon>
        <taxon>Aegilops</taxon>
    </lineage>
</organism>
<name>N1QRZ8_AEGTA</name>
<evidence type="ECO:0000313" key="1">
    <source>
        <dbReference type="EnsemblPlants" id="EMT03562"/>
    </source>
</evidence>
<dbReference type="EnsemblPlants" id="EMT03562">
    <property type="protein sequence ID" value="EMT03562"/>
    <property type="gene ID" value="F775_22219"/>
</dbReference>
<sequence length="178" mass="20031">MYIVLHMLEQSSCDKVLVRPNPSDFLDYSRPFHYFYFMGFWRTGITHAEEAELLDIRVIVDEFRSCINGNSALLTVPNGVHDMGSLQVKSNQKDLTVSGQILSLEHIPGSNLGQTETTVDSLFEYTIQNGHGVILLGNVLMVPGNFELHSLIKAGALKRVDPFDILIRVKDRRRGAEL</sequence>
<protein>
    <submittedName>
        <fullName evidence="1">Uncharacterized protein</fullName>
    </submittedName>
</protein>
<proteinExistence type="predicted"/>